<dbReference type="HOGENOM" id="CLU_1016027_0_0_1"/>
<protein>
    <submittedName>
        <fullName evidence="2">Uncharacterized protein</fullName>
    </submittedName>
</protein>
<accession>K5UUN0</accession>
<dbReference type="OrthoDB" id="3174721at2759"/>
<name>K5UUN0_PHACS</name>
<keyword evidence="3" id="KW-1185">Reference proteome</keyword>
<dbReference type="KEGG" id="pco:PHACADRAFT_211384"/>
<dbReference type="GeneID" id="18913091"/>
<reference evidence="2 3" key="1">
    <citation type="journal article" date="2012" name="BMC Genomics">
        <title>Comparative genomics of the white-rot fungi, Phanerochaete carnosa and P. chrysosporium, to elucidate the genetic basis of the distinct wood types they colonize.</title>
        <authorList>
            <person name="Suzuki H."/>
            <person name="MacDonald J."/>
            <person name="Syed K."/>
            <person name="Salamov A."/>
            <person name="Hori C."/>
            <person name="Aerts A."/>
            <person name="Henrissat B."/>
            <person name="Wiebenga A."/>
            <person name="vanKuyk P.A."/>
            <person name="Barry K."/>
            <person name="Lindquist E."/>
            <person name="LaButti K."/>
            <person name="Lapidus A."/>
            <person name="Lucas S."/>
            <person name="Coutinho P."/>
            <person name="Gong Y."/>
            <person name="Samejima M."/>
            <person name="Mahadevan R."/>
            <person name="Abou-Zaid M."/>
            <person name="de Vries R.P."/>
            <person name="Igarashi K."/>
            <person name="Yadav J.S."/>
            <person name="Grigoriev I.V."/>
            <person name="Master E.R."/>
        </authorList>
    </citation>
    <scope>NUCLEOTIDE SEQUENCE [LARGE SCALE GENOMIC DNA]</scope>
    <source>
        <strain evidence="2 3">HHB-10118-sp</strain>
    </source>
</reference>
<proteinExistence type="predicted"/>
<evidence type="ECO:0000313" key="3">
    <source>
        <dbReference type="Proteomes" id="UP000008370"/>
    </source>
</evidence>
<sequence>MSLPPSSGRFPSLESLHCVTMSSREPDLPPSPTLLEAPPSYYSQDDTRSLTRPPSPRGTVRADFRGPAAGLSGSQPLPMPVVQCGVRYSFSQLSANSMLLLPPPGAADSRSLYHISVHMNVFKPQSFVTVVRRGALESGPYVGEFEYGPYDRINRIVVGSTAKRLGNVVAFKSRYFHANNWHWHGLKWIFDNLAIHWEPETALPSRTLQYKCVTKDSGKSILAHLATFYPANMSSARGGTIPMPSLVIEHAGAGFGDHVLLSILVLQRHDYPSPRSD</sequence>
<dbReference type="AlphaFoldDB" id="K5UUN0"/>
<dbReference type="EMBL" id="JH930474">
    <property type="protein sequence ID" value="EKM53721.1"/>
    <property type="molecule type" value="Genomic_DNA"/>
</dbReference>
<dbReference type="RefSeq" id="XP_007398402.1">
    <property type="nucleotide sequence ID" value="XM_007398340.1"/>
</dbReference>
<organism evidence="2 3">
    <name type="scientific">Phanerochaete carnosa (strain HHB-10118-sp)</name>
    <name type="common">White-rot fungus</name>
    <name type="synonym">Peniophora carnosa</name>
    <dbReference type="NCBI Taxonomy" id="650164"/>
    <lineage>
        <taxon>Eukaryota</taxon>
        <taxon>Fungi</taxon>
        <taxon>Dikarya</taxon>
        <taxon>Basidiomycota</taxon>
        <taxon>Agaricomycotina</taxon>
        <taxon>Agaricomycetes</taxon>
        <taxon>Polyporales</taxon>
        <taxon>Phanerochaetaceae</taxon>
        <taxon>Phanerochaete</taxon>
    </lineage>
</organism>
<dbReference type="Proteomes" id="UP000008370">
    <property type="component" value="Unassembled WGS sequence"/>
</dbReference>
<evidence type="ECO:0000313" key="2">
    <source>
        <dbReference type="EMBL" id="EKM53721.1"/>
    </source>
</evidence>
<feature type="region of interest" description="Disordered" evidence="1">
    <location>
        <begin position="1"/>
        <end position="71"/>
    </location>
</feature>
<dbReference type="InParanoid" id="K5UUN0"/>
<evidence type="ECO:0000256" key="1">
    <source>
        <dbReference type="SAM" id="MobiDB-lite"/>
    </source>
</evidence>
<gene>
    <name evidence="2" type="ORF">PHACADRAFT_211384</name>
</gene>